<sequence>MVVGFVKQPRGTVQVYSELDKGTTLKPYFPAKSAPHFEPNDSVRSKYNEAVREIRVLIAEDEEDARNTWVKVLERAGYQVTAAPAGEAVFAIFEADPTFDLVLTDIVLSGSLQGRGVAKASRKQ</sequence>
<feature type="domain" description="Response regulatory" evidence="2">
    <location>
        <begin position="55"/>
        <end position="124"/>
    </location>
</feature>
<reference evidence="3 4" key="1">
    <citation type="submission" date="2017-05" db="EMBL/GenBank/DDBJ databases">
        <authorList>
            <person name="Song R."/>
            <person name="Chenine A.L."/>
            <person name="Ruprecht R.M."/>
        </authorList>
    </citation>
    <scope>NUCLEOTIDE SEQUENCE [LARGE SCALE GENOMIC DNA]</scope>
    <source>
        <strain evidence="3 4">CECT 8663</strain>
    </source>
</reference>
<dbReference type="GO" id="GO:0000160">
    <property type="term" value="P:phosphorelay signal transduction system"/>
    <property type="evidence" value="ECO:0007669"/>
    <property type="project" value="InterPro"/>
</dbReference>
<evidence type="ECO:0000256" key="1">
    <source>
        <dbReference type="PROSITE-ProRule" id="PRU00169"/>
    </source>
</evidence>
<dbReference type="PROSITE" id="PS50110">
    <property type="entry name" value="RESPONSE_REGULATORY"/>
    <property type="match status" value="1"/>
</dbReference>
<accession>A0A238K8T7</accession>
<dbReference type="InterPro" id="IPR011006">
    <property type="entry name" value="CheY-like_superfamily"/>
</dbReference>
<dbReference type="EMBL" id="FXYH01000004">
    <property type="protein sequence ID" value="SMX38502.1"/>
    <property type="molecule type" value="Genomic_DNA"/>
</dbReference>
<keyword evidence="4" id="KW-1185">Reference proteome</keyword>
<evidence type="ECO:0000313" key="3">
    <source>
        <dbReference type="EMBL" id="SMX38502.1"/>
    </source>
</evidence>
<evidence type="ECO:0000259" key="2">
    <source>
        <dbReference type="PROSITE" id="PS50110"/>
    </source>
</evidence>
<gene>
    <name evidence="3" type="ORF">PEV8663_01366</name>
</gene>
<keyword evidence="1" id="KW-0597">Phosphoprotein</keyword>
<evidence type="ECO:0000313" key="4">
    <source>
        <dbReference type="Proteomes" id="UP000220836"/>
    </source>
</evidence>
<proteinExistence type="predicted"/>
<name>A0A238K8T7_9RHOB</name>
<protein>
    <submittedName>
        <fullName evidence="3">Blue-light-activated protein</fullName>
    </submittedName>
</protein>
<dbReference type="SUPFAM" id="SSF52172">
    <property type="entry name" value="CheY-like"/>
    <property type="match status" value="1"/>
</dbReference>
<dbReference type="AlphaFoldDB" id="A0A238K8T7"/>
<dbReference type="OrthoDB" id="9784719at2"/>
<dbReference type="Proteomes" id="UP000220836">
    <property type="component" value="Unassembled WGS sequence"/>
</dbReference>
<dbReference type="Pfam" id="PF00072">
    <property type="entry name" value="Response_reg"/>
    <property type="match status" value="1"/>
</dbReference>
<dbReference type="RefSeq" id="WP_097803894.1">
    <property type="nucleotide sequence ID" value="NZ_FXYH01000004.1"/>
</dbReference>
<feature type="modified residue" description="4-aspartylphosphate" evidence="1">
    <location>
        <position position="105"/>
    </location>
</feature>
<organism evidence="3 4">
    <name type="scientific">Pelagimonas varians</name>
    <dbReference type="NCBI Taxonomy" id="696760"/>
    <lineage>
        <taxon>Bacteria</taxon>
        <taxon>Pseudomonadati</taxon>
        <taxon>Pseudomonadota</taxon>
        <taxon>Alphaproteobacteria</taxon>
        <taxon>Rhodobacterales</taxon>
        <taxon>Roseobacteraceae</taxon>
        <taxon>Pelagimonas</taxon>
    </lineage>
</organism>
<dbReference type="InterPro" id="IPR001789">
    <property type="entry name" value="Sig_transdc_resp-reg_receiver"/>
</dbReference>
<dbReference type="Gene3D" id="3.40.50.2300">
    <property type="match status" value="1"/>
</dbReference>